<dbReference type="GO" id="GO:0003700">
    <property type="term" value="F:DNA-binding transcription factor activity"/>
    <property type="evidence" value="ECO:0007669"/>
    <property type="project" value="TreeGrafter"/>
</dbReference>
<dbReference type="Pfam" id="PF00440">
    <property type="entry name" value="TetR_N"/>
    <property type="match status" value="1"/>
</dbReference>
<evidence type="ECO:0000313" key="5">
    <source>
        <dbReference type="Proteomes" id="UP000028630"/>
    </source>
</evidence>
<gene>
    <name evidence="4" type="ORF">GTGU_00608</name>
</gene>
<dbReference type="PANTHER" id="PTHR30055:SF223">
    <property type="entry name" value="HTH-TYPE TRANSCRIPTIONAL REGULATOR UIDR"/>
    <property type="match status" value="1"/>
</dbReference>
<name>A0A085AK13_9ENTR</name>
<evidence type="ECO:0000313" key="4">
    <source>
        <dbReference type="EMBL" id="KFC10558.1"/>
    </source>
</evidence>
<proteinExistence type="predicted"/>
<comment type="caution">
    <text evidence="4">The sequence shown here is derived from an EMBL/GenBank/DDBJ whole genome shotgun (WGS) entry which is preliminary data.</text>
</comment>
<reference evidence="5" key="1">
    <citation type="submission" date="2014-05" db="EMBL/GenBank/DDBJ databases">
        <title>ATOL: Assembling a taxonomically balanced genome-scale reconstruction of the evolutionary history of the Enterobacteriaceae.</title>
        <authorList>
            <person name="Plunkett G. III"/>
            <person name="Neeno-Eckwall E.C."/>
            <person name="Glasner J.D."/>
            <person name="Perna N.T."/>
        </authorList>
    </citation>
    <scope>NUCLEOTIDE SEQUENCE [LARGE SCALE GENOMIC DNA]</scope>
    <source>
        <strain evidence="5">ATCC 49490</strain>
    </source>
</reference>
<dbReference type="EMBL" id="JMTB01000029">
    <property type="protein sequence ID" value="KFC10558.1"/>
    <property type="molecule type" value="Genomic_DNA"/>
</dbReference>
<feature type="domain" description="HTH tetR-type" evidence="3">
    <location>
        <begin position="7"/>
        <end position="67"/>
    </location>
</feature>
<organism evidence="4 5">
    <name type="scientific">Trabulsiella guamensis ATCC 49490</name>
    <dbReference type="NCBI Taxonomy" id="1005994"/>
    <lineage>
        <taxon>Bacteria</taxon>
        <taxon>Pseudomonadati</taxon>
        <taxon>Pseudomonadota</taxon>
        <taxon>Gammaproteobacteria</taxon>
        <taxon>Enterobacterales</taxon>
        <taxon>Enterobacteriaceae</taxon>
        <taxon>Trabulsiella</taxon>
    </lineage>
</organism>
<dbReference type="SUPFAM" id="SSF48498">
    <property type="entry name" value="Tetracyclin repressor-like, C-terminal domain"/>
    <property type="match status" value="1"/>
</dbReference>
<dbReference type="SUPFAM" id="SSF46689">
    <property type="entry name" value="Homeodomain-like"/>
    <property type="match status" value="1"/>
</dbReference>
<keyword evidence="5" id="KW-1185">Reference proteome</keyword>
<dbReference type="InterPro" id="IPR036271">
    <property type="entry name" value="Tet_transcr_reg_TetR-rel_C_sf"/>
</dbReference>
<sequence length="199" mass="22117">MSYLNREARREAIVQAAMRVALSGGFSAMTVRHIAQEASMASGQVHHHFTSSGELKAEAFVRVVREMLDVPLAADCASWREKLFVMLYSEEGKLGPHLRLWREAQILADSDSDIKAAYLLTMTMWHEETVAIIQKGVEAKEFTLNDTPSGIAWRLISLVCGLDGIYALGLEGMDDAAFVHHLQQAITVELFTPSSRQKV</sequence>
<dbReference type="Proteomes" id="UP000028630">
    <property type="component" value="Unassembled WGS sequence"/>
</dbReference>
<dbReference type="NCBIfam" id="NF011572">
    <property type="entry name" value="PRK14996.1"/>
    <property type="match status" value="1"/>
</dbReference>
<dbReference type="PANTHER" id="PTHR30055">
    <property type="entry name" value="HTH-TYPE TRANSCRIPTIONAL REGULATOR RUTR"/>
    <property type="match status" value="1"/>
</dbReference>
<dbReference type="Gene3D" id="1.10.357.10">
    <property type="entry name" value="Tetracycline Repressor, domain 2"/>
    <property type="match status" value="1"/>
</dbReference>
<dbReference type="eggNOG" id="COG1309">
    <property type="taxonomic scope" value="Bacteria"/>
</dbReference>
<evidence type="ECO:0000259" key="3">
    <source>
        <dbReference type="PROSITE" id="PS50977"/>
    </source>
</evidence>
<dbReference type="InterPro" id="IPR050109">
    <property type="entry name" value="HTH-type_TetR-like_transc_reg"/>
</dbReference>
<feature type="DNA-binding region" description="H-T-H motif" evidence="2">
    <location>
        <begin position="30"/>
        <end position="49"/>
    </location>
</feature>
<dbReference type="GO" id="GO:0000976">
    <property type="term" value="F:transcription cis-regulatory region binding"/>
    <property type="evidence" value="ECO:0007669"/>
    <property type="project" value="TreeGrafter"/>
</dbReference>
<protein>
    <submittedName>
        <fullName evidence="4">TetR family transcriptional regulator</fullName>
    </submittedName>
</protein>
<keyword evidence="1 2" id="KW-0238">DNA-binding</keyword>
<dbReference type="PROSITE" id="PS50977">
    <property type="entry name" value="HTH_TETR_2"/>
    <property type="match status" value="1"/>
</dbReference>
<dbReference type="RefSeq" id="WP_038154129.1">
    <property type="nucleotide sequence ID" value="NZ_JMTB01000029.1"/>
</dbReference>
<dbReference type="InterPro" id="IPR001647">
    <property type="entry name" value="HTH_TetR"/>
</dbReference>
<evidence type="ECO:0000256" key="1">
    <source>
        <dbReference type="ARBA" id="ARBA00023125"/>
    </source>
</evidence>
<accession>A0A085AK13</accession>
<dbReference type="OrthoDB" id="9816296at2"/>
<evidence type="ECO:0000256" key="2">
    <source>
        <dbReference type="PROSITE-ProRule" id="PRU00335"/>
    </source>
</evidence>
<dbReference type="InterPro" id="IPR009057">
    <property type="entry name" value="Homeodomain-like_sf"/>
</dbReference>
<dbReference type="AlphaFoldDB" id="A0A085AK13"/>